<evidence type="ECO:0000256" key="2">
    <source>
        <dbReference type="ARBA" id="ARBA00023125"/>
    </source>
</evidence>
<proteinExistence type="predicted"/>
<keyword evidence="2 5" id="KW-0238">DNA-binding</keyword>
<dbReference type="PANTHER" id="PTHR46123:SF4">
    <property type="entry name" value="MIX-TYPE HOMEOBOX GENE 1-RELATED"/>
    <property type="match status" value="1"/>
</dbReference>
<keyword evidence="3 5" id="KW-0371">Homeobox</keyword>
<dbReference type="GO" id="GO:0000981">
    <property type="term" value="F:DNA-binding transcription factor activity, RNA polymerase II-specific"/>
    <property type="evidence" value="ECO:0007669"/>
    <property type="project" value="TreeGrafter"/>
</dbReference>
<organism evidence="9">
    <name type="scientific">Ursus maritimus</name>
    <name type="common">Polar bear</name>
    <name type="synonym">Thalarctos maritimus</name>
    <dbReference type="NCBI Taxonomy" id="29073"/>
    <lineage>
        <taxon>Eukaryota</taxon>
        <taxon>Metazoa</taxon>
        <taxon>Chordata</taxon>
        <taxon>Craniata</taxon>
        <taxon>Vertebrata</taxon>
        <taxon>Euteleostomi</taxon>
        <taxon>Mammalia</taxon>
        <taxon>Eutheria</taxon>
        <taxon>Laurasiatheria</taxon>
        <taxon>Carnivora</taxon>
        <taxon>Caniformia</taxon>
        <taxon>Ursidae</taxon>
        <taxon>Ursus</taxon>
    </lineage>
</organism>
<dbReference type="Ensembl" id="ENSUMAT00000028386.1">
    <property type="protein sequence ID" value="ENSUMAP00000023976.1"/>
    <property type="gene ID" value="ENSUMAG00000017458.1"/>
</dbReference>
<dbReference type="GeneTree" id="ENSGT01120000273494"/>
<evidence type="ECO:0000256" key="3">
    <source>
        <dbReference type="ARBA" id="ARBA00023155"/>
    </source>
</evidence>
<protein>
    <recommendedName>
        <fullName evidence="8">Homeobox domain-containing protein</fullName>
    </recommendedName>
</protein>
<keyword evidence="4 5" id="KW-0539">Nucleus</keyword>
<evidence type="ECO:0000256" key="7">
    <source>
        <dbReference type="SAM" id="MobiDB-lite"/>
    </source>
</evidence>
<dbReference type="InterPro" id="IPR051306">
    <property type="entry name" value="Homeobox_regulator"/>
</dbReference>
<evidence type="ECO:0000313" key="9">
    <source>
        <dbReference type="Ensembl" id="ENSUMAP00000023976"/>
    </source>
</evidence>
<name>A0A452USH5_URSMA</name>
<dbReference type="CDD" id="cd00086">
    <property type="entry name" value="homeodomain"/>
    <property type="match status" value="1"/>
</dbReference>
<feature type="region of interest" description="Disordered" evidence="7">
    <location>
        <begin position="65"/>
        <end position="102"/>
    </location>
</feature>
<dbReference type="SUPFAM" id="SSF46689">
    <property type="entry name" value="Homeodomain-like"/>
    <property type="match status" value="1"/>
</dbReference>
<dbReference type="GO" id="GO:0000977">
    <property type="term" value="F:RNA polymerase II transcription regulatory region sequence-specific DNA binding"/>
    <property type="evidence" value="ECO:0007669"/>
    <property type="project" value="TreeGrafter"/>
</dbReference>
<evidence type="ECO:0000256" key="1">
    <source>
        <dbReference type="ARBA" id="ARBA00004123"/>
    </source>
</evidence>
<sequence length="212" mass="23469">LALPRLPPGPLPPGSRRRRLVLTPAQKGALQAWFQHNPYPGIASRERLAQELHIPESRIQVWFQNQRTRQLRQSRSRSGNSQGERPPHRHQQPPAWTRGDSPAEPTGLFLGFSLSQKRVCVCLPSVWKEGLGQGPMLSGPSRLSLPRDGHRACNTFWAGGVILGQRGFESSCPETVGKDRVLFLGRLRLAMQAPACVAGPRLTSVDSGKERL</sequence>
<evidence type="ECO:0000256" key="6">
    <source>
        <dbReference type="RuleBase" id="RU000682"/>
    </source>
</evidence>
<comment type="subcellular location">
    <subcellularLocation>
        <location evidence="1 5 6">Nucleus</location>
    </subcellularLocation>
</comment>
<dbReference type="InterPro" id="IPR009057">
    <property type="entry name" value="Homeodomain-like_sf"/>
</dbReference>
<dbReference type="PANTHER" id="PTHR46123">
    <property type="entry name" value="MIX-TYPE HOMEOBOX GENE 1-RELATED"/>
    <property type="match status" value="1"/>
</dbReference>
<dbReference type="SMART" id="SM00389">
    <property type="entry name" value="HOX"/>
    <property type="match status" value="1"/>
</dbReference>
<dbReference type="AlphaFoldDB" id="A0A452USH5"/>
<dbReference type="Pfam" id="PF00046">
    <property type="entry name" value="Homeodomain"/>
    <property type="match status" value="1"/>
</dbReference>
<feature type="DNA-binding region" description="Homeobox" evidence="5">
    <location>
        <begin position="15"/>
        <end position="74"/>
    </location>
</feature>
<evidence type="ECO:0000256" key="5">
    <source>
        <dbReference type="PROSITE-ProRule" id="PRU00108"/>
    </source>
</evidence>
<evidence type="ECO:0000256" key="4">
    <source>
        <dbReference type="ARBA" id="ARBA00023242"/>
    </source>
</evidence>
<dbReference type="OMA" id="GHRACNT"/>
<dbReference type="Gene3D" id="1.10.10.60">
    <property type="entry name" value="Homeodomain-like"/>
    <property type="match status" value="1"/>
</dbReference>
<feature type="domain" description="Homeobox" evidence="8">
    <location>
        <begin position="13"/>
        <end position="73"/>
    </location>
</feature>
<dbReference type="PROSITE" id="PS50071">
    <property type="entry name" value="HOMEOBOX_2"/>
    <property type="match status" value="1"/>
</dbReference>
<accession>A0A452USH5</accession>
<dbReference type="InterPro" id="IPR001356">
    <property type="entry name" value="HD"/>
</dbReference>
<dbReference type="GO" id="GO:0005634">
    <property type="term" value="C:nucleus"/>
    <property type="evidence" value="ECO:0007669"/>
    <property type="project" value="UniProtKB-SubCell"/>
</dbReference>
<evidence type="ECO:0000259" key="8">
    <source>
        <dbReference type="PROSITE" id="PS50071"/>
    </source>
</evidence>
<reference evidence="9" key="1">
    <citation type="submission" date="2019-03" db="UniProtKB">
        <authorList>
            <consortium name="Ensembl"/>
        </authorList>
    </citation>
    <scope>IDENTIFICATION</scope>
</reference>